<organism evidence="1 2">
    <name type="scientific">Lacticaseibacillus brantae DSM 23927</name>
    <dbReference type="NCBI Taxonomy" id="1423727"/>
    <lineage>
        <taxon>Bacteria</taxon>
        <taxon>Bacillati</taxon>
        <taxon>Bacillota</taxon>
        <taxon>Bacilli</taxon>
        <taxon>Lactobacillales</taxon>
        <taxon>Lactobacillaceae</taxon>
        <taxon>Lacticaseibacillus</taxon>
    </lineage>
</organism>
<dbReference type="OrthoDB" id="2296930at2"/>
<dbReference type="EMBL" id="AYZQ01000002">
    <property type="protein sequence ID" value="KRM72192.1"/>
    <property type="molecule type" value="Genomic_DNA"/>
</dbReference>
<sequence>MRYTVIGASYHQKSLSVFYAGLDGQVLDTYEAALSEAIAMLEAELGTSTLPEIKDLLTQVQAVKVSTVDDLNDLDNATDDLLSVSWFDDEHFVLAVMNSKESYQLHLEVLPTLDAEHD</sequence>
<dbReference type="PATRIC" id="fig|1423727.3.peg.1195"/>
<keyword evidence="2" id="KW-1185">Reference proteome</keyword>
<dbReference type="STRING" id="1423727.FC34_GL001176"/>
<protein>
    <submittedName>
        <fullName evidence="1">Uncharacterized protein</fullName>
    </submittedName>
</protein>
<name>A0A0R2AYT3_9LACO</name>
<dbReference type="AlphaFoldDB" id="A0A0R2AYT3"/>
<gene>
    <name evidence="1" type="ORF">FC34_GL001176</name>
</gene>
<dbReference type="Proteomes" id="UP000051672">
    <property type="component" value="Unassembled WGS sequence"/>
</dbReference>
<evidence type="ECO:0000313" key="1">
    <source>
        <dbReference type="EMBL" id="KRM72192.1"/>
    </source>
</evidence>
<evidence type="ECO:0000313" key="2">
    <source>
        <dbReference type="Proteomes" id="UP000051672"/>
    </source>
</evidence>
<reference evidence="1 2" key="1">
    <citation type="journal article" date="2015" name="Genome Announc.">
        <title>Expanding the biotechnology potential of lactobacilli through comparative genomics of 213 strains and associated genera.</title>
        <authorList>
            <person name="Sun Z."/>
            <person name="Harris H.M."/>
            <person name="McCann A."/>
            <person name="Guo C."/>
            <person name="Argimon S."/>
            <person name="Zhang W."/>
            <person name="Yang X."/>
            <person name="Jeffery I.B."/>
            <person name="Cooney J.C."/>
            <person name="Kagawa T.F."/>
            <person name="Liu W."/>
            <person name="Song Y."/>
            <person name="Salvetti E."/>
            <person name="Wrobel A."/>
            <person name="Rasinkangas P."/>
            <person name="Parkhill J."/>
            <person name="Rea M.C."/>
            <person name="O'Sullivan O."/>
            <person name="Ritari J."/>
            <person name="Douillard F.P."/>
            <person name="Paul Ross R."/>
            <person name="Yang R."/>
            <person name="Briner A.E."/>
            <person name="Felis G.E."/>
            <person name="de Vos W.M."/>
            <person name="Barrangou R."/>
            <person name="Klaenhammer T.R."/>
            <person name="Caufield P.W."/>
            <person name="Cui Y."/>
            <person name="Zhang H."/>
            <person name="O'Toole P.W."/>
        </authorList>
    </citation>
    <scope>NUCLEOTIDE SEQUENCE [LARGE SCALE GENOMIC DNA]</scope>
    <source>
        <strain evidence="1 2">DSM 23927</strain>
    </source>
</reference>
<dbReference type="RefSeq" id="WP_057894456.1">
    <property type="nucleotide sequence ID" value="NZ_AYZQ01000002.1"/>
</dbReference>
<accession>A0A0R2AYT3</accession>
<comment type="caution">
    <text evidence="1">The sequence shown here is derived from an EMBL/GenBank/DDBJ whole genome shotgun (WGS) entry which is preliminary data.</text>
</comment>
<proteinExistence type="predicted"/>